<proteinExistence type="inferred from homology"/>
<keyword evidence="4" id="KW-0969">Cilium</keyword>
<feature type="compositionally biased region" description="Basic and acidic residues" evidence="7">
    <location>
        <begin position="938"/>
        <end position="947"/>
    </location>
</feature>
<protein>
    <recommendedName>
        <fullName evidence="8">C2 domain-containing protein</fullName>
    </recommendedName>
</protein>
<dbReference type="Pfam" id="PF18111">
    <property type="entry name" value="RPGR1_C"/>
    <property type="match status" value="1"/>
</dbReference>
<evidence type="ECO:0000256" key="3">
    <source>
        <dbReference type="ARBA" id="ARBA00023054"/>
    </source>
</evidence>
<gene>
    <name evidence="9" type="ORF">CVLEPA_LOCUS29220</name>
</gene>
<evidence type="ECO:0000256" key="4">
    <source>
        <dbReference type="ARBA" id="ARBA00023069"/>
    </source>
</evidence>
<feature type="region of interest" description="Disordered" evidence="7">
    <location>
        <begin position="105"/>
        <end position="163"/>
    </location>
</feature>
<feature type="coiled-coil region" evidence="6">
    <location>
        <begin position="392"/>
        <end position="520"/>
    </location>
</feature>
<feature type="compositionally biased region" description="Basic and acidic residues" evidence="7">
    <location>
        <begin position="1057"/>
        <end position="1066"/>
    </location>
</feature>
<evidence type="ECO:0000259" key="8">
    <source>
        <dbReference type="PROSITE" id="PS50004"/>
    </source>
</evidence>
<feature type="coiled-coil region" evidence="6">
    <location>
        <begin position="257"/>
        <end position="336"/>
    </location>
</feature>
<keyword evidence="5" id="KW-0966">Cell projection</keyword>
<dbReference type="InterPro" id="IPR035892">
    <property type="entry name" value="C2_domain_sf"/>
</dbReference>
<dbReference type="Pfam" id="PF11618">
    <property type="entry name" value="C2-C2_1"/>
    <property type="match status" value="1"/>
</dbReference>
<organism evidence="9 10">
    <name type="scientific">Clavelina lepadiformis</name>
    <name type="common">Light-bulb sea squirt</name>
    <name type="synonym">Ascidia lepadiformis</name>
    <dbReference type="NCBI Taxonomy" id="159417"/>
    <lineage>
        <taxon>Eukaryota</taxon>
        <taxon>Metazoa</taxon>
        <taxon>Chordata</taxon>
        <taxon>Tunicata</taxon>
        <taxon>Ascidiacea</taxon>
        <taxon>Aplousobranchia</taxon>
        <taxon>Clavelinidae</taxon>
        <taxon>Clavelina</taxon>
    </lineage>
</organism>
<dbReference type="Gene3D" id="2.60.40.150">
    <property type="entry name" value="C2 domain"/>
    <property type="match status" value="3"/>
</dbReference>
<feature type="compositionally biased region" description="Basic and acidic residues" evidence="7">
    <location>
        <begin position="127"/>
        <end position="140"/>
    </location>
</feature>
<feature type="compositionally biased region" description="Basic and acidic residues" evidence="7">
    <location>
        <begin position="967"/>
        <end position="986"/>
    </location>
</feature>
<dbReference type="InterPro" id="IPR031139">
    <property type="entry name" value="RPGRIP1_fam"/>
</dbReference>
<dbReference type="Proteomes" id="UP001642483">
    <property type="component" value="Unassembled WGS sequence"/>
</dbReference>
<name>A0ABP0GXK4_CLALP</name>
<feature type="compositionally biased region" description="Acidic residues" evidence="7">
    <location>
        <begin position="987"/>
        <end position="1012"/>
    </location>
</feature>
<evidence type="ECO:0000313" key="10">
    <source>
        <dbReference type="Proteomes" id="UP001642483"/>
    </source>
</evidence>
<dbReference type="InterPro" id="IPR021656">
    <property type="entry name" value="C2-C2_1"/>
</dbReference>
<dbReference type="EMBL" id="CAWYQH010000152">
    <property type="protein sequence ID" value="CAK8696028.1"/>
    <property type="molecule type" value="Genomic_DNA"/>
</dbReference>
<dbReference type="CDD" id="cd00030">
    <property type="entry name" value="C2"/>
    <property type="match status" value="1"/>
</dbReference>
<dbReference type="Pfam" id="PF00168">
    <property type="entry name" value="C2"/>
    <property type="match status" value="1"/>
</dbReference>
<dbReference type="PANTHER" id="PTHR14240">
    <property type="entry name" value="RETINITIS PIGMENTOSA GTPASE REGULATOR-INTERACTING PROTEIN"/>
    <property type="match status" value="1"/>
</dbReference>
<feature type="compositionally biased region" description="Acidic residues" evidence="7">
    <location>
        <begin position="1198"/>
        <end position="1211"/>
    </location>
</feature>
<evidence type="ECO:0000256" key="1">
    <source>
        <dbReference type="ARBA" id="ARBA00004138"/>
    </source>
</evidence>
<feature type="compositionally biased region" description="Basic and acidic residues" evidence="7">
    <location>
        <begin position="1142"/>
        <end position="1152"/>
    </location>
</feature>
<evidence type="ECO:0000256" key="7">
    <source>
        <dbReference type="SAM" id="MobiDB-lite"/>
    </source>
</evidence>
<evidence type="ECO:0000313" key="9">
    <source>
        <dbReference type="EMBL" id="CAK8696028.1"/>
    </source>
</evidence>
<feature type="region of interest" description="Disordered" evidence="7">
    <location>
        <begin position="902"/>
        <end position="1066"/>
    </location>
</feature>
<feature type="compositionally biased region" description="Basic and acidic residues" evidence="7">
    <location>
        <begin position="1171"/>
        <end position="1181"/>
    </location>
</feature>
<feature type="compositionally biased region" description="Basic and acidic residues" evidence="7">
    <location>
        <begin position="1013"/>
        <end position="1027"/>
    </location>
</feature>
<comment type="subcellular location">
    <subcellularLocation>
        <location evidence="1">Cell projection</location>
        <location evidence="1">Cilium</location>
    </subcellularLocation>
</comment>
<feature type="domain" description="C2" evidence="8">
    <location>
        <begin position="733"/>
        <end position="858"/>
    </location>
</feature>
<feature type="compositionally biased region" description="Polar residues" evidence="7">
    <location>
        <begin position="1123"/>
        <end position="1141"/>
    </location>
</feature>
<dbReference type="InterPro" id="IPR041091">
    <property type="entry name" value="RPGRIP1_C"/>
</dbReference>
<feature type="compositionally biased region" description="Acidic residues" evidence="7">
    <location>
        <begin position="1153"/>
        <end position="1162"/>
    </location>
</feature>
<comment type="similarity">
    <text evidence="2">Belongs to the RPGRIP1 family.</text>
</comment>
<dbReference type="InterPro" id="IPR000008">
    <property type="entry name" value="C2_dom"/>
</dbReference>
<feature type="compositionally biased region" description="Acidic residues" evidence="7">
    <location>
        <begin position="1028"/>
        <end position="1047"/>
    </location>
</feature>
<sequence>MTAKNETQQRTMVAKLPREELEDQHLRILDENHILKSHGRKQEEKIKRMATKLLRLASDRKKLAAMGGEHRTGREVDLEEKIELQQETIRDINKENEALKQKMRVMHQQMSTQGKRQTPYSGVQSRIDSRVPKRPDESPRSRTGGRTYSDKMSTRTVSPQPNRYGHSLLEEARNENHRLHQQLLALHEQIARMEEETQGLRKDILKNNANHENELLKVHEHVNSSKKVTLSDNIEMIKLQRLLKEKSNELISSDARLRELHANYERLRDSYNSVIHEMERLKAQVADEERKNLSLQNSLKHGGGHQRTIVQLQEHVRELENEVAILKDANDKLTDSAFDREKEQQWREMERKLRTQIAQLEVAIKADMSDKNIVLERISNERGYVSRIHSDSRKAHGELDRLKHENQDLRERLKLYSAADDSVNVEELREALSVIRQRRHAAAQRERPDFLESIDDGPKDINVEFSELQAQHAETIQELDKTREMLLMQHKINKDYQMEVENVSNQLEEVKRGYEEKLDRNARLLDARAARIKKLENQLHDVAYGTKQFKFQPDNEWEVDSQLDETIQLERGENLFEINVSKVTLTKDAQIALDDRNPSLFVTYAFYDYELVSTPIQKSASPLFDFTAQFTVKVNDLFLHHLQKESTIFELHQAMGIEHTTIAACKVKFNQLLDKPHGKLHGSASLTGLDGSNYGSLDFWVRLRVPMDQAIRLYRERTKALGYLSANTAATRKTLEVLDSQMEVTSSDNSNQILLQIISCNHVMGRREGVQPNIYCVYKFFDFADHDTNIIPSTNNPHFDDRQAYPVHMNSDLDAYLKSEKLVIYVFDDTDPEVSSYLGKALIDLLPLAHNKIIKAPFQLIKRDGSDNGTVEVGARWQLPYKSPEGVMKSEKSVEEDKEISEAQKLMKKPPVTPKKRQNVATKLPKPSQPALQPIQKPHHEPTRVLQDDPGPLPKKEESILLDDSELEKPKEEPPAKQKTVEKDQPEEMESEIEEEISEELEESDHPDEDVQSDAKESVRSAEKVGEDEKDDTQDEVASFDDEDDETEPLKVAQTKQNDKDVDADKLEMKKVTLVEPGMEKPIPLARTTRSLKPIQKVDAVDDEDVDSLEEILQDDEFPKPIQVTSKQDSSVRNVKTPSPTTKEEEPKTLGHEDDDISEVESMDSQILVVKPEKKIEARQNEEDDRDEQSGSPHQNEEESEIEEDIEEIPDDTGGASTDLGETDGKDETVEEDSKEVKTAPGSKVSDTVHICINHLTLDPNTSVWEDDEIEKLFIEYDFLGTVEETPDAVDKPQNKEEKLMYTFDKKMKVDALEHSEQRNLLSTMMTSGHTSFKMTVVSEPANDEEGDCEEIGTATVDFAAILEDGCDIIDGDVPVQDLRNPEEVVGKLNVTIEALAVLRAIKEELHARLRESDS</sequence>
<dbReference type="SMART" id="SM00239">
    <property type="entry name" value="C2"/>
    <property type="match status" value="1"/>
</dbReference>
<feature type="compositionally biased region" description="Polar residues" evidence="7">
    <location>
        <begin position="108"/>
        <end position="126"/>
    </location>
</feature>
<keyword evidence="3 6" id="KW-0175">Coiled coil</keyword>
<evidence type="ECO:0000256" key="6">
    <source>
        <dbReference type="SAM" id="Coils"/>
    </source>
</evidence>
<reference evidence="9 10" key="1">
    <citation type="submission" date="2024-02" db="EMBL/GenBank/DDBJ databases">
        <authorList>
            <person name="Daric V."/>
            <person name="Darras S."/>
        </authorList>
    </citation>
    <scope>NUCLEOTIDE SEQUENCE [LARGE SCALE GENOMIC DNA]</scope>
</reference>
<dbReference type="SUPFAM" id="SSF49562">
    <property type="entry name" value="C2 domain (Calcium/lipid-binding domain, CaLB)"/>
    <property type="match status" value="2"/>
</dbReference>
<feature type="compositionally biased region" description="Acidic residues" evidence="7">
    <location>
        <begin position="1101"/>
        <end position="1116"/>
    </location>
</feature>
<feature type="coiled-coil region" evidence="6">
    <location>
        <begin position="169"/>
        <end position="203"/>
    </location>
</feature>
<dbReference type="PROSITE" id="PS50004">
    <property type="entry name" value="C2"/>
    <property type="match status" value="1"/>
</dbReference>
<keyword evidence="10" id="KW-1185">Reference proteome</keyword>
<evidence type="ECO:0000256" key="2">
    <source>
        <dbReference type="ARBA" id="ARBA00006042"/>
    </source>
</evidence>
<comment type="caution">
    <text evidence="9">The sequence shown here is derived from an EMBL/GenBank/DDBJ whole genome shotgun (WGS) entry which is preliminary data.</text>
</comment>
<accession>A0ABP0GXK4</accession>
<dbReference type="PANTHER" id="PTHR14240:SF1">
    <property type="entry name" value="PROTEIN FANTOM-RELATED"/>
    <property type="match status" value="1"/>
</dbReference>
<evidence type="ECO:0000256" key="5">
    <source>
        <dbReference type="ARBA" id="ARBA00023273"/>
    </source>
</evidence>
<feature type="region of interest" description="Disordered" evidence="7">
    <location>
        <begin position="1085"/>
        <end position="1244"/>
    </location>
</feature>